<comment type="caution">
    <text evidence="1">The sequence shown here is derived from an EMBL/GenBank/DDBJ whole genome shotgun (WGS) entry which is preliminary data.</text>
</comment>
<keyword evidence="2" id="KW-1185">Reference proteome</keyword>
<reference evidence="1 2" key="1">
    <citation type="submission" date="2015-01" db="EMBL/GenBank/DDBJ databases">
        <title>Evolution of Trichinella species and genotypes.</title>
        <authorList>
            <person name="Korhonen P.K."/>
            <person name="Edoardo P."/>
            <person name="Giuseppe L.R."/>
            <person name="Gasser R.B."/>
        </authorList>
    </citation>
    <scope>NUCLEOTIDE SEQUENCE [LARGE SCALE GENOMIC DNA]</scope>
    <source>
        <strain evidence="1">ISS2496</strain>
    </source>
</reference>
<dbReference type="EMBL" id="JYDQ01000087">
    <property type="protein sequence ID" value="KRY15901.1"/>
    <property type="molecule type" value="Genomic_DNA"/>
</dbReference>
<proteinExistence type="predicted"/>
<name>A0A0V0ZTW7_9BILA</name>
<organism evidence="1 2">
    <name type="scientific">Trichinella patagoniensis</name>
    <dbReference type="NCBI Taxonomy" id="990121"/>
    <lineage>
        <taxon>Eukaryota</taxon>
        <taxon>Metazoa</taxon>
        <taxon>Ecdysozoa</taxon>
        <taxon>Nematoda</taxon>
        <taxon>Enoplea</taxon>
        <taxon>Dorylaimia</taxon>
        <taxon>Trichinellida</taxon>
        <taxon>Trichinellidae</taxon>
        <taxon>Trichinella</taxon>
    </lineage>
</organism>
<evidence type="ECO:0000313" key="1">
    <source>
        <dbReference type="EMBL" id="KRY15901.1"/>
    </source>
</evidence>
<evidence type="ECO:0000313" key="2">
    <source>
        <dbReference type="Proteomes" id="UP000054783"/>
    </source>
</evidence>
<gene>
    <name evidence="1" type="ORF">T12_3089</name>
</gene>
<accession>A0A0V0ZTW7</accession>
<protein>
    <submittedName>
        <fullName evidence="1">Uncharacterized protein</fullName>
    </submittedName>
</protein>
<dbReference type="Proteomes" id="UP000054783">
    <property type="component" value="Unassembled WGS sequence"/>
</dbReference>
<dbReference type="AlphaFoldDB" id="A0A0V0ZTW7"/>
<sequence length="115" mass="12647">MKTCKTETILILTSNKKWMGKSQRRFVFLTGGEPTDWLEHSKDKSVSQLNPIKLELESAISVFNERSKGRGLASAAASSLDVGKDAANDVHVNIEGDTTPVLLLLPEFEDAMQVD</sequence>